<organism evidence="2">
    <name type="scientific">marine metagenome</name>
    <dbReference type="NCBI Taxonomy" id="408172"/>
    <lineage>
        <taxon>unclassified sequences</taxon>
        <taxon>metagenomes</taxon>
        <taxon>ecological metagenomes</taxon>
    </lineage>
</organism>
<sequence>MSLANSPETRDEFIEVVRVSFSEALDMVWDGRIVDAKSMAAILFADRFVRGDHSGNGPTGPADVRRRVSPAKIKRPLGGTMRDVGCLKLDYFAFNRSGTERAMLKTQGLRTTQSSRVALRHNGTQ</sequence>
<dbReference type="AlphaFoldDB" id="A0A381R7Y5"/>
<reference evidence="2" key="1">
    <citation type="submission" date="2018-05" db="EMBL/GenBank/DDBJ databases">
        <authorList>
            <person name="Lanie J.A."/>
            <person name="Ng W.-L."/>
            <person name="Kazmierczak K.M."/>
            <person name="Andrzejewski T.M."/>
            <person name="Davidsen T.M."/>
            <person name="Wayne K.J."/>
            <person name="Tettelin H."/>
            <person name="Glass J.I."/>
            <person name="Rusch D."/>
            <person name="Podicherti R."/>
            <person name="Tsui H.-C.T."/>
            <person name="Winkler M.E."/>
        </authorList>
    </citation>
    <scope>NUCLEOTIDE SEQUENCE</scope>
</reference>
<proteinExistence type="predicted"/>
<evidence type="ECO:0000256" key="1">
    <source>
        <dbReference type="SAM" id="MobiDB-lite"/>
    </source>
</evidence>
<evidence type="ECO:0000313" key="2">
    <source>
        <dbReference type="EMBL" id="SUZ86998.1"/>
    </source>
</evidence>
<protein>
    <submittedName>
        <fullName evidence="2">Uncharacterized protein</fullName>
    </submittedName>
</protein>
<dbReference type="SUPFAM" id="SSF55811">
    <property type="entry name" value="Nudix"/>
    <property type="match status" value="1"/>
</dbReference>
<dbReference type="InterPro" id="IPR015797">
    <property type="entry name" value="NUDIX_hydrolase-like_dom_sf"/>
</dbReference>
<feature type="region of interest" description="Disordered" evidence="1">
    <location>
        <begin position="52"/>
        <end position="76"/>
    </location>
</feature>
<accession>A0A381R7Y5</accession>
<gene>
    <name evidence="2" type="ORF">METZ01_LOCUS39852</name>
</gene>
<name>A0A381R7Y5_9ZZZZ</name>
<dbReference type="Gene3D" id="3.90.79.10">
    <property type="entry name" value="Nucleoside Triphosphate Pyrophosphohydrolase"/>
    <property type="match status" value="1"/>
</dbReference>
<dbReference type="EMBL" id="UINC01001705">
    <property type="protein sequence ID" value="SUZ86998.1"/>
    <property type="molecule type" value="Genomic_DNA"/>
</dbReference>